<dbReference type="InterPro" id="IPR011489">
    <property type="entry name" value="EMI_domain"/>
</dbReference>
<evidence type="ECO:0000313" key="4">
    <source>
        <dbReference type="EMBL" id="OBS66216.1"/>
    </source>
</evidence>
<feature type="non-terminal residue" evidence="4">
    <location>
        <position position="171"/>
    </location>
</feature>
<feature type="domain" description="EMI" evidence="3">
    <location>
        <begin position="115"/>
        <end position="171"/>
    </location>
</feature>
<comment type="caution">
    <text evidence="4">The sequence shown here is derived from an EMBL/GenBank/DDBJ whole genome shotgun (WGS) entry which is preliminary data.</text>
</comment>
<evidence type="ECO:0000256" key="1">
    <source>
        <dbReference type="ARBA" id="ARBA00022729"/>
    </source>
</evidence>
<dbReference type="Proteomes" id="UP000092124">
    <property type="component" value="Unassembled WGS sequence"/>
</dbReference>
<name>A0A1A6GJ29_NEOLE</name>
<dbReference type="OrthoDB" id="409374at2759"/>
<dbReference type="PROSITE" id="PS51041">
    <property type="entry name" value="EMI"/>
    <property type="match status" value="1"/>
</dbReference>
<dbReference type="STRING" id="56216.A0A1A6GJ29"/>
<dbReference type="AlphaFoldDB" id="A0A1A6GJ29"/>
<reference evidence="4 5" key="1">
    <citation type="submission" date="2016-06" db="EMBL/GenBank/DDBJ databases">
        <title>The Draft Genome Sequence and Annotation of the Desert Woodrat Neotoma lepida.</title>
        <authorList>
            <person name="Campbell M."/>
            <person name="Oakeson K.F."/>
            <person name="Yandell M."/>
            <person name="Halpert J.R."/>
            <person name="Dearing D."/>
        </authorList>
    </citation>
    <scope>NUCLEOTIDE SEQUENCE [LARGE SCALE GENOMIC DNA]</scope>
    <source>
        <strain evidence="4">417</strain>
        <tissue evidence="4">Liver</tissue>
    </source>
</reference>
<proteinExistence type="predicted"/>
<evidence type="ECO:0000256" key="2">
    <source>
        <dbReference type="ARBA" id="ARBA00023157"/>
    </source>
</evidence>
<sequence length="171" mass="19738">MLPRDLLTLFVFGFAVWDCREFRGRSLRYLARIRRALVTVAVSDDLHILVTYKTAGTLHDMRNASLSQHEKSGDPAISIDCSSKKMTIPSNSCLGLICLLLCYWMRAASSLNLEDPNVCSHWESYSVTVQESYPHPFDQIYYTSCTDILNWFKCTRHRISYRTAYRHGEKT</sequence>
<keyword evidence="1" id="KW-0732">Signal</keyword>
<gene>
    <name evidence="4" type="ORF">A6R68_05244</name>
</gene>
<evidence type="ECO:0000259" key="3">
    <source>
        <dbReference type="PROSITE" id="PS51041"/>
    </source>
</evidence>
<dbReference type="Pfam" id="PF07546">
    <property type="entry name" value="EMI"/>
    <property type="match status" value="1"/>
</dbReference>
<accession>A0A1A6GJ29</accession>
<protein>
    <recommendedName>
        <fullName evidence="3">EMI domain-containing protein</fullName>
    </recommendedName>
</protein>
<dbReference type="EMBL" id="LZPO01087370">
    <property type="protein sequence ID" value="OBS66216.1"/>
    <property type="molecule type" value="Genomic_DNA"/>
</dbReference>
<evidence type="ECO:0000313" key="5">
    <source>
        <dbReference type="Proteomes" id="UP000092124"/>
    </source>
</evidence>
<keyword evidence="2" id="KW-1015">Disulfide bond</keyword>
<organism evidence="4 5">
    <name type="scientific">Neotoma lepida</name>
    <name type="common">Desert woodrat</name>
    <dbReference type="NCBI Taxonomy" id="56216"/>
    <lineage>
        <taxon>Eukaryota</taxon>
        <taxon>Metazoa</taxon>
        <taxon>Chordata</taxon>
        <taxon>Craniata</taxon>
        <taxon>Vertebrata</taxon>
        <taxon>Euteleostomi</taxon>
        <taxon>Mammalia</taxon>
        <taxon>Eutheria</taxon>
        <taxon>Euarchontoglires</taxon>
        <taxon>Glires</taxon>
        <taxon>Rodentia</taxon>
        <taxon>Myomorpha</taxon>
        <taxon>Muroidea</taxon>
        <taxon>Cricetidae</taxon>
        <taxon>Neotominae</taxon>
        <taxon>Neotoma</taxon>
    </lineage>
</organism>
<keyword evidence="5" id="KW-1185">Reference proteome</keyword>